<keyword evidence="2" id="KW-0393">Immunoglobulin domain</keyword>
<feature type="domain" description="Fibronectin type-III" evidence="3">
    <location>
        <begin position="184"/>
        <end position="277"/>
    </location>
</feature>
<evidence type="ECO:0000313" key="5">
    <source>
        <dbReference type="Proteomes" id="UP000694383"/>
    </source>
</evidence>
<reference evidence="4" key="1">
    <citation type="submission" date="2025-08" db="UniProtKB">
        <authorList>
            <consortium name="Ensembl"/>
        </authorList>
    </citation>
    <scope>IDENTIFICATION</scope>
</reference>
<dbReference type="SMART" id="SM00060">
    <property type="entry name" value="FN3"/>
    <property type="match status" value="5"/>
</dbReference>
<dbReference type="Gene3D" id="2.60.40.10">
    <property type="entry name" value="Immunoglobulins"/>
    <property type="match status" value="6"/>
</dbReference>
<keyword evidence="5" id="KW-1185">Reference proteome</keyword>
<evidence type="ECO:0000256" key="1">
    <source>
        <dbReference type="ARBA" id="ARBA00022737"/>
    </source>
</evidence>
<evidence type="ECO:0000313" key="4">
    <source>
        <dbReference type="Ensembl" id="ENSOSIP00000028542.1"/>
    </source>
</evidence>
<evidence type="ECO:0000256" key="2">
    <source>
        <dbReference type="ARBA" id="ARBA00023319"/>
    </source>
</evidence>
<dbReference type="SUPFAM" id="SSF49265">
    <property type="entry name" value="Fibronectin type III"/>
    <property type="match status" value="3"/>
</dbReference>
<dbReference type="PRINTS" id="PR00014">
    <property type="entry name" value="FNTYPEIII"/>
</dbReference>
<keyword evidence="1" id="KW-0677">Repeat</keyword>
<dbReference type="InterPro" id="IPR013098">
    <property type="entry name" value="Ig_I-set"/>
</dbReference>
<organism evidence="4 5">
    <name type="scientific">Oryzias sinensis</name>
    <name type="common">Chinese medaka</name>
    <dbReference type="NCBI Taxonomy" id="183150"/>
    <lineage>
        <taxon>Eukaryota</taxon>
        <taxon>Metazoa</taxon>
        <taxon>Chordata</taxon>
        <taxon>Craniata</taxon>
        <taxon>Vertebrata</taxon>
        <taxon>Euteleostomi</taxon>
        <taxon>Actinopterygii</taxon>
        <taxon>Neopterygii</taxon>
        <taxon>Teleostei</taxon>
        <taxon>Neoteleostei</taxon>
        <taxon>Acanthomorphata</taxon>
        <taxon>Ovalentaria</taxon>
        <taxon>Atherinomorphae</taxon>
        <taxon>Beloniformes</taxon>
        <taxon>Adrianichthyidae</taxon>
        <taxon>Oryziinae</taxon>
        <taxon>Oryzias</taxon>
    </lineage>
</organism>
<feature type="domain" description="Fibronectin type-III" evidence="3">
    <location>
        <begin position="471"/>
        <end position="566"/>
    </location>
</feature>
<accession>A0A8C7YGV1</accession>
<feature type="domain" description="Fibronectin type-III" evidence="3">
    <location>
        <begin position="283"/>
        <end position="371"/>
    </location>
</feature>
<dbReference type="Pfam" id="PF00041">
    <property type="entry name" value="fn3"/>
    <property type="match status" value="3"/>
</dbReference>
<sequence>MYKLLPDCNLSNLHDGCCTVKEGSTTRINIPVSGIPYPSVIWKKGDMVLGDTGRMCVEASPGVTTLLLRDCQRADADTFTIVAKNSAGLKECKFQLKVVGKPGICTGPIKFSEITADGITLEWGPPTDDGGAEVSNYIVEKRRTTDNKWIKRTDGGQYSVTGKNLLGTVTETITVLVHDIPGPPIGPIKLEEVSCDHVIMSWEPPENDGGVPINNYIVEMRETTGTSWVELAATVIRTTFKAVRLTTGTQYQFRVKAQNRYGIGPCIISEPVFAAYPFDVPGQPGSPVVTSFNRDSMVLSWNEPSSDGGSPILGYHLEDTAKLEIKTSDFHTTLTNKDSLRRDGGAFTLTASNPGGFAKFTFNVKVLDRPGPPDSLTVTDIAAEKCVLNWIHPAHDGGAKIEYFIIQRRETSRLAWTNVATDLQANRFKVTKLLKGNEYIFRVMAVNKYGVGEPVESVPVICTNPYVPSDPPSQPEVTTITKDSMVVCWERPEHDGGSRINTYIIERRDKTGLRWVKCNKRTVTDLRYKVSGLTLGHEYEFRIFAENNAGLSQPSLSSPFYKAVDTIFQPGPPGNPRVLDTTNVLIETFFWLLRKLAGKMLAHTPLN</sequence>
<dbReference type="FunFam" id="2.60.40.10:FF:000003">
    <property type="entry name" value="Titin isoform E"/>
    <property type="match status" value="1"/>
</dbReference>
<dbReference type="AlphaFoldDB" id="A0A8C7YGV1"/>
<dbReference type="InterPro" id="IPR003961">
    <property type="entry name" value="FN3_dom"/>
</dbReference>
<dbReference type="InterPro" id="IPR036116">
    <property type="entry name" value="FN3_sf"/>
</dbReference>
<dbReference type="InterPro" id="IPR036179">
    <property type="entry name" value="Ig-like_dom_sf"/>
</dbReference>
<dbReference type="InterPro" id="IPR013783">
    <property type="entry name" value="Ig-like_fold"/>
</dbReference>
<dbReference type="PANTHER" id="PTHR14340:SF13">
    <property type="entry name" value="TITIN"/>
    <property type="match status" value="1"/>
</dbReference>
<evidence type="ECO:0000259" key="3">
    <source>
        <dbReference type="PROSITE" id="PS50853"/>
    </source>
</evidence>
<dbReference type="SUPFAM" id="SSF48726">
    <property type="entry name" value="Immunoglobulin"/>
    <property type="match status" value="2"/>
</dbReference>
<name>A0A8C7YGV1_9TELE</name>
<dbReference type="CDD" id="cd00063">
    <property type="entry name" value="FN3"/>
    <property type="match status" value="4"/>
</dbReference>
<dbReference type="SMART" id="SM00409">
    <property type="entry name" value="IG"/>
    <property type="match status" value="2"/>
</dbReference>
<dbReference type="InterPro" id="IPR003599">
    <property type="entry name" value="Ig_sub"/>
</dbReference>
<protein>
    <recommendedName>
        <fullName evidence="3">Fibronectin type-III domain-containing protein</fullName>
    </recommendedName>
</protein>
<dbReference type="GeneTree" id="ENSGT01150000286978"/>
<dbReference type="PANTHER" id="PTHR14340">
    <property type="entry name" value="MICROFIBRIL-ASSOCIATED GLYCOPROTEIN 3"/>
    <property type="match status" value="1"/>
</dbReference>
<proteinExistence type="predicted"/>
<dbReference type="FunFam" id="2.60.40.10:FF:000034">
    <property type="entry name" value="Titin isoform A"/>
    <property type="match status" value="1"/>
</dbReference>
<dbReference type="FunFam" id="2.60.40.10:FF:000012">
    <property type="entry name" value="titin isoform X1"/>
    <property type="match status" value="1"/>
</dbReference>
<dbReference type="PROSITE" id="PS50853">
    <property type="entry name" value="FN3"/>
    <property type="match status" value="4"/>
</dbReference>
<feature type="domain" description="Fibronectin type-III" evidence="3">
    <location>
        <begin position="372"/>
        <end position="466"/>
    </location>
</feature>
<dbReference type="Proteomes" id="UP000694383">
    <property type="component" value="Unplaced"/>
</dbReference>
<dbReference type="Ensembl" id="ENSOSIT00000030081.1">
    <property type="protein sequence ID" value="ENSOSIP00000028542.1"/>
    <property type="gene ID" value="ENSOSIG00000014850.1"/>
</dbReference>
<dbReference type="Pfam" id="PF07679">
    <property type="entry name" value="I-set"/>
    <property type="match status" value="1"/>
</dbReference>
<reference evidence="4" key="2">
    <citation type="submission" date="2025-09" db="UniProtKB">
        <authorList>
            <consortium name="Ensembl"/>
        </authorList>
    </citation>
    <scope>IDENTIFICATION</scope>
</reference>
<dbReference type="FunFam" id="2.60.40.10:FF:000031">
    <property type="entry name" value="Myosin-binding protein C, slow type"/>
    <property type="match status" value="1"/>
</dbReference>